<keyword evidence="1" id="KW-0812">Transmembrane</keyword>
<feature type="transmembrane region" description="Helical" evidence="1">
    <location>
        <begin position="306"/>
        <end position="323"/>
    </location>
</feature>
<proteinExistence type="predicted"/>
<reference evidence="3" key="1">
    <citation type="submission" date="2025-08" db="UniProtKB">
        <authorList>
            <consortium name="RefSeq"/>
        </authorList>
    </citation>
    <scope>IDENTIFICATION</scope>
</reference>
<name>A0ABM0JWJ8_APLCA</name>
<dbReference type="GeneID" id="101860427"/>
<evidence type="ECO:0000313" key="3">
    <source>
        <dbReference type="RefSeq" id="XP_005103201.1"/>
    </source>
</evidence>
<keyword evidence="1" id="KW-1133">Transmembrane helix</keyword>
<dbReference type="RefSeq" id="XP_005103201.1">
    <property type="nucleotide sequence ID" value="XM_005103144.3"/>
</dbReference>
<organism evidence="2 3">
    <name type="scientific">Aplysia californica</name>
    <name type="common">California sea hare</name>
    <dbReference type="NCBI Taxonomy" id="6500"/>
    <lineage>
        <taxon>Eukaryota</taxon>
        <taxon>Metazoa</taxon>
        <taxon>Spiralia</taxon>
        <taxon>Lophotrochozoa</taxon>
        <taxon>Mollusca</taxon>
        <taxon>Gastropoda</taxon>
        <taxon>Heterobranchia</taxon>
        <taxon>Euthyneura</taxon>
        <taxon>Tectipleura</taxon>
        <taxon>Aplysiida</taxon>
        <taxon>Aplysioidea</taxon>
        <taxon>Aplysiidae</taxon>
        <taxon>Aplysia</taxon>
    </lineage>
</organism>
<sequence length="328" mass="37867">MEADKAPRPCDPEKTLGRSFRFPILMSVDSKNHIHFRRNVAKNRKTWALMECGDGPGERCRHVICKGGGHVLNGRCIFERHFFFGVNTPFHMPANKRRVYNQARENMETPFNTRFIEFMKCALPYKWQPAEIHEFKRYEEGEETFPKTELVKAREIKNFERFIVKGVFPQTVSGYTHLFQEAVAFYLEYFDYASGYPELRYNSYSSNVKTPPPELESNFMDTNCSNSYNKNFSCSNGELPETTGFVQEGRNCSSTINLLQWSKTPSSCILYNTGLIAISYAQQIELRSVHSSATDFTFCVSGETSIASHEIFYFVFVFVLLAVKTCQR</sequence>
<dbReference type="Proteomes" id="UP000694888">
    <property type="component" value="Unplaced"/>
</dbReference>
<protein>
    <submittedName>
        <fullName evidence="3">Uncharacterized protein LOC101860427</fullName>
    </submittedName>
</protein>
<keyword evidence="1" id="KW-0472">Membrane</keyword>
<evidence type="ECO:0000256" key="1">
    <source>
        <dbReference type="SAM" id="Phobius"/>
    </source>
</evidence>
<gene>
    <name evidence="3" type="primary">LOC101860427</name>
</gene>
<keyword evidence="2" id="KW-1185">Reference proteome</keyword>
<evidence type="ECO:0000313" key="2">
    <source>
        <dbReference type="Proteomes" id="UP000694888"/>
    </source>
</evidence>
<accession>A0ABM0JWJ8</accession>